<keyword evidence="1" id="KW-0378">Hydrolase</keyword>
<proteinExistence type="predicted"/>
<dbReference type="InterPro" id="IPR011697">
    <property type="entry name" value="Peptidase_C26"/>
</dbReference>
<accession>A0ABN6MUV1</accession>
<dbReference type="SUPFAM" id="SSF52317">
    <property type="entry name" value="Class I glutamine amidotransferase-like"/>
    <property type="match status" value="1"/>
</dbReference>
<evidence type="ECO:0000313" key="1">
    <source>
        <dbReference type="EMBL" id="BDG03599.1"/>
    </source>
</evidence>
<sequence length="238" mass="25192">MSTKRPRIGLTLDADEQRNRYELGRGYVDAVLAAGGLPVLLPHDRSVAAAYLALLDGLVVTGGAFDVPPELYGEPRRDVCGVLKPERTAFEKDLLEAALAARLPVLGVCGGMQLLNVVQGGSLHQDLAADAGIRGHEQPPPKDVPSHEVSVQPGTQLAQLVGAGPLPVNSTHHQAVRDAGSGVLVSARAPDGVIEAIELPDLEFAVGVQWHPEAVLRHEPRHAALYRGLVDAARSGRR</sequence>
<dbReference type="Proteomes" id="UP001162891">
    <property type="component" value="Chromosome"/>
</dbReference>
<dbReference type="Pfam" id="PF07722">
    <property type="entry name" value="Peptidase_C26"/>
    <property type="match status" value="1"/>
</dbReference>
<gene>
    <name evidence="1" type="ORF">AMOR_25950</name>
</gene>
<name>A0ABN6MUV1_9BACT</name>
<dbReference type="PANTHER" id="PTHR43235:SF1">
    <property type="entry name" value="GLUTAMINE AMIDOTRANSFERASE PB2B2.05-RELATED"/>
    <property type="match status" value="1"/>
</dbReference>
<dbReference type="Gene3D" id="3.40.50.880">
    <property type="match status" value="1"/>
</dbReference>
<protein>
    <submittedName>
        <fullName evidence="1">Gamma-glutamyl-gamma-aminobutyrate hydrolase</fullName>
    </submittedName>
</protein>
<dbReference type="InterPro" id="IPR029062">
    <property type="entry name" value="Class_I_gatase-like"/>
</dbReference>
<dbReference type="RefSeq" id="WP_248361742.1">
    <property type="nucleotide sequence ID" value="NZ_AP025591.1"/>
</dbReference>
<dbReference type="PROSITE" id="PS51273">
    <property type="entry name" value="GATASE_TYPE_1"/>
    <property type="match status" value="1"/>
</dbReference>
<organism evidence="1 2">
    <name type="scientific">Anaeromyxobacter oryzae</name>
    <dbReference type="NCBI Taxonomy" id="2918170"/>
    <lineage>
        <taxon>Bacteria</taxon>
        <taxon>Pseudomonadati</taxon>
        <taxon>Myxococcota</taxon>
        <taxon>Myxococcia</taxon>
        <taxon>Myxococcales</taxon>
        <taxon>Cystobacterineae</taxon>
        <taxon>Anaeromyxobacteraceae</taxon>
        <taxon>Anaeromyxobacter</taxon>
    </lineage>
</organism>
<dbReference type="PANTHER" id="PTHR43235">
    <property type="entry name" value="GLUTAMINE AMIDOTRANSFERASE PB2B2.05-RELATED"/>
    <property type="match status" value="1"/>
</dbReference>
<dbReference type="EMBL" id="AP025591">
    <property type="protein sequence ID" value="BDG03599.1"/>
    <property type="molecule type" value="Genomic_DNA"/>
</dbReference>
<evidence type="ECO:0000313" key="2">
    <source>
        <dbReference type="Proteomes" id="UP001162891"/>
    </source>
</evidence>
<keyword evidence="2" id="KW-1185">Reference proteome</keyword>
<reference evidence="2" key="1">
    <citation type="journal article" date="2022" name="Int. J. Syst. Evol. Microbiol.">
        <title>Anaeromyxobacter oryzae sp. nov., Anaeromyxobacter diazotrophicus sp. nov. and Anaeromyxobacter paludicola sp. nov., isolated from paddy soils.</title>
        <authorList>
            <person name="Itoh H."/>
            <person name="Xu Z."/>
            <person name="Mise K."/>
            <person name="Masuda Y."/>
            <person name="Ushijima N."/>
            <person name="Hayakawa C."/>
            <person name="Shiratori Y."/>
            <person name="Senoo K."/>
        </authorList>
    </citation>
    <scope>NUCLEOTIDE SEQUENCE [LARGE SCALE GENOMIC DNA]</scope>
    <source>
        <strain evidence="2">Red232</strain>
    </source>
</reference>
<dbReference type="GO" id="GO:0016787">
    <property type="term" value="F:hydrolase activity"/>
    <property type="evidence" value="ECO:0007669"/>
    <property type="project" value="UniProtKB-KW"/>
</dbReference>
<dbReference type="CDD" id="cd01745">
    <property type="entry name" value="GATase1_2"/>
    <property type="match status" value="1"/>
</dbReference>
<dbReference type="InterPro" id="IPR044668">
    <property type="entry name" value="PuuD-like"/>
</dbReference>